<name>A0AA97NP64_PYRO3</name>
<protein>
    <submittedName>
        <fullName evidence="2">Uncharacterized protein</fullName>
    </submittedName>
</protein>
<feature type="region of interest" description="Disordered" evidence="1">
    <location>
        <begin position="173"/>
        <end position="210"/>
    </location>
</feature>
<sequence>MALVSATKASKVLLNTALEVSKDATKKVEEIFPGAAEQACMMASKAANASQKMGEKAGERIIDAAAQAAANPCKAAAVIAGAAGVTMIAAPALVAIPTLGALGFSASGPVAGGIAAIVQNGIGSVVAPLLFATCQSAAMGGYGVATVFGAVQAGGGFMAGSAGTVLWMKSKQAEKDDSNGGTAVATSANAEAAMPNASESGYEGDNIDSD</sequence>
<organism evidence="2">
    <name type="scientific">Pyricularia oryzae (strain Y34)</name>
    <name type="common">Rice blast fungus</name>
    <name type="synonym">Magnaporthe oryzae</name>
    <dbReference type="NCBI Taxonomy" id="1143189"/>
    <lineage>
        <taxon>Eukaryota</taxon>
        <taxon>Fungi</taxon>
        <taxon>Dikarya</taxon>
        <taxon>Ascomycota</taxon>
        <taxon>Pezizomycotina</taxon>
        <taxon>Sordariomycetes</taxon>
        <taxon>Sordariomycetidae</taxon>
        <taxon>Magnaporthales</taxon>
        <taxon>Pyriculariaceae</taxon>
        <taxon>Pyricularia</taxon>
    </lineage>
</organism>
<gene>
    <name evidence="2" type="ORF">OOU_Y34scaffold00890g6</name>
</gene>
<accession>A0AA97NP64</accession>
<dbReference type="InterPro" id="IPR038213">
    <property type="entry name" value="IFI6/IFI27-like_sf"/>
</dbReference>
<dbReference type="Gene3D" id="6.10.110.10">
    <property type="match status" value="1"/>
</dbReference>
<feature type="compositionally biased region" description="Low complexity" evidence="1">
    <location>
        <begin position="183"/>
        <end position="193"/>
    </location>
</feature>
<dbReference type="EMBL" id="JH793996">
    <property type="protein sequence ID" value="ELQ33747.1"/>
    <property type="molecule type" value="Genomic_DNA"/>
</dbReference>
<dbReference type="AlphaFoldDB" id="A0AA97NP64"/>
<proteinExistence type="predicted"/>
<dbReference type="Proteomes" id="UP000011086">
    <property type="component" value="Unassembled WGS sequence"/>
</dbReference>
<evidence type="ECO:0000313" key="2">
    <source>
        <dbReference type="EMBL" id="ELQ33747.1"/>
    </source>
</evidence>
<evidence type="ECO:0000256" key="1">
    <source>
        <dbReference type="SAM" id="MobiDB-lite"/>
    </source>
</evidence>
<reference evidence="2" key="1">
    <citation type="journal article" date="2012" name="PLoS Genet.">
        <title>Comparative analysis of the genomes of two field isolates of the rice blast fungus Magnaporthe oryzae.</title>
        <authorList>
            <person name="Xue M."/>
            <person name="Yang J."/>
            <person name="Li Z."/>
            <person name="Hu S."/>
            <person name="Yao N."/>
            <person name="Dean R.A."/>
            <person name="Zhao W."/>
            <person name="Shen M."/>
            <person name="Zhang H."/>
            <person name="Li C."/>
            <person name="Liu L."/>
            <person name="Cao L."/>
            <person name="Xu X."/>
            <person name="Xing Y."/>
            <person name="Hsiang T."/>
            <person name="Zhang Z."/>
            <person name="Xu J.R."/>
            <person name="Peng Y.L."/>
        </authorList>
    </citation>
    <scope>NUCLEOTIDE SEQUENCE</scope>
    <source>
        <strain evidence="2">Y34</strain>
    </source>
</reference>